<dbReference type="Gene3D" id="3.90.850.10">
    <property type="entry name" value="Fumarylacetoacetase-like, C-terminal domain"/>
    <property type="match status" value="1"/>
</dbReference>
<dbReference type="InterPro" id="IPR011234">
    <property type="entry name" value="Fumarylacetoacetase-like_C"/>
</dbReference>
<feature type="domain" description="Fumarylacetoacetase-like C-terminal" evidence="2">
    <location>
        <begin position="4"/>
        <end position="209"/>
    </location>
</feature>
<dbReference type="RefSeq" id="WP_099110493.1">
    <property type="nucleotide sequence ID" value="NZ_CAWNRH010000096.1"/>
</dbReference>
<keyword evidence="4" id="KW-1185">Reference proteome</keyword>
<keyword evidence="1" id="KW-0479">Metal-binding</keyword>
<name>A0A2D0KNY1_9GAMM</name>
<evidence type="ECO:0000313" key="3">
    <source>
        <dbReference type="EMBL" id="PHM64927.1"/>
    </source>
</evidence>
<organism evidence="3 4">
    <name type="scientific">Xenorhabdus stockiae</name>
    <dbReference type="NCBI Taxonomy" id="351614"/>
    <lineage>
        <taxon>Bacteria</taxon>
        <taxon>Pseudomonadati</taxon>
        <taxon>Pseudomonadota</taxon>
        <taxon>Gammaproteobacteria</taxon>
        <taxon>Enterobacterales</taxon>
        <taxon>Morganellaceae</taxon>
        <taxon>Xenorhabdus</taxon>
    </lineage>
</organism>
<dbReference type="GO" id="GO:0008704">
    <property type="term" value="F:5-carboxymethyl-2-hydroxymuconate delta-isomerase activity"/>
    <property type="evidence" value="ECO:0007669"/>
    <property type="project" value="InterPro"/>
</dbReference>
<dbReference type="InterPro" id="IPR012686">
    <property type="entry name" value="HPA_isomer/decarb_N"/>
</dbReference>
<evidence type="ECO:0000259" key="2">
    <source>
        <dbReference type="Pfam" id="PF01557"/>
    </source>
</evidence>
<dbReference type="NCBIfam" id="TIGR02305">
    <property type="entry name" value="HpaG-N-term"/>
    <property type="match status" value="1"/>
</dbReference>
<comment type="caution">
    <text evidence="3">The sequence shown here is derived from an EMBL/GenBank/DDBJ whole genome shotgun (WGS) entry which is preliminary data.</text>
</comment>
<gene>
    <name evidence="3" type="ORF">Xsto_02536</name>
</gene>
<proteinExistence type="predicted"/>
<dbReference type="SUPFAM" id="SSF56529">
    <property type="entry name" value="FAH"/>
    <property type="match status" value="1"/>
</dbReference>
<dbReference type="InterPro" id="IPR036663">
    <property type="entry name" value="Fumarylacetoacetase_C_sf"/>
</dbReference>
<dbReference type="Pfam" id="PF01557">
    <property type="entry name" value="FAA_hydrolase"/>
    <property type="match status" value="1"/>
</dbReference>
<dbReference type="EMBL" id="NJAJ01000022">
    <property type="protein sequence ID" value="PHM64927.1"/>
    <property type="molecule type" value="Genomic_DNA"/>
</dbReference>
<accession>A0A2D0KNY1</accession>
<dbReference type="AlphaFoldDB" id="A0A2D0KNY1"/>
<protein>
    <submittedName>
        <fullName evidence="3">2-hydroxyhepta-2,4-diene-1,7-dioate isomerase</fullName>
    </submittedName>
</protein>
<dbReference type="GO" id="GO:0046872">
    <property type="term" value="F:metal ion binding"/>
    <property type="evidence" value="ECO:0007669"/>
    <property type="project" value="UniProtKB-KW"/>
</dbReference>
<dbReference type="GO" id="GO:0018800">
    <property type="term" value="F:5-oxopent-3-ene-1,2,5-tricarboxylate decarboxylase activity"/>
    <property type="evidence" value="ECO:0007669"/>
    <property type="project" value="InterPro"/>
</dbReference>
<sequence>MKGTVFAVALNHNSQLDFWRKAFHEAPYNAPPQTPVWFIKPRNTVITSGDVIPHPIGETVQSGATLALFISTNKVGKAARKVSAKDAEQYIAGYALANEVSLPETSFYRPAIKAKCRDGFCPIGQMSDVKTINSLDIITEINGQEVDRWSTHDLVRSASELLSALSDFTTLNEGDVILLGTPHQRAILHPNDTVTIRADGFPILQNTVVLAGGQA</sequence>
<evidence type="ECO:0000313" key="4">
    <source>
        <dbReference type="Proteomes" id="UP000222366"/>
    </source>
</evidence>
<dbReference type="Proteomes" id="UP000222366">
    <property type="component" value="Unassembled WGS sequence"/>
</dbReference>
<dbReference type="PANTHER" id="PTHR11820:SF114">
    <property type="entry name" value="4-HYDROXYPHENYLACETATE CATABOLISM PROTEIN"/>
    <property type="match status" value="1"/>
</dbReference>
<evidence type="ECO:0000256" key="1">
    <source>
        <dbReference type="ARBA" id="ARBA00022723"/>
    </source>
</evidence>
<dbReference type="PANTHER" id="PTHR11820">
    <property type="entry name" value="ACYLPYRUVASE"/>
    <property type="match status" value="1"/>
</dbReference>
<keyword evidence="3" id="KW-0413">Isomerase</keyword>
<reference evidence="3 4" key="1">
    <citation type="journal article" date="2017" name="Nat. Microbiol.">
        <title>Natural product diversity associated with the nematode symbionts Photorhabdus and Xenorhabdus.</title>
        <authorList>
            <person name="Tobias N.J."/>
            <person name="Wolff H."/>
            <person name="Djahanschiri B."/>
            <person name="Grundmann F."/>
            <person name="Kronenwerth M."/>
            <person name="Shi Y.M."/>
            <person name="Simonyi S."/>
            <person name="Grun P."/>
            <person name="Shapiro-Ilan D."/>
            <person name="Pidot S.J."/>
            <person name="Stinear T.P."/>
            <person name="Ebersberger I."/>
            <person name="Bode H.B."/>
        </authorList>
    </citation>
    <scope>NUCLEOTIDE SEQUENCE [LARGE SCALE GENOMIC DNA]</scope>
    <source>
        <strain evidence="3 4">DSM 17904</strain>
    </source>
</reference>